<dbReference type="AlphaFoldDB" id="V6SD88"/>
<gene>
    <name evidence="1" type="ORF">Q767_13330</name>
</gene>
<dbReference type="PATRIC" id="fig|1107311.3.peg.863"/>
<name>V6SD88_9FLAO</name>
<keyword evidence="2" id="KW-1185">Reference proteome</keyword>
<evidence type="ECO:0000313" key="2">
    <source>
        <dbReference type="Proteomes" id="UP000030149"/>
    </source>
</evidence>
<evidence type="ECO:0000313" key="1">
    <source>
        <dbReference type="EMBL" id="KGO94544.1"/>
    </source>
</evidence>
<comment type="caution">
    <text evidence="1">The sequence shown here is derived from an EMBL/GenBank/DDBJ whole genome shotgun (WGS) entry which is preliminary data.</text>
</comment>
<accession>V6SD88</accession>
<organism evidence="1 2">
    <name type="scientific">Flavobacterium enshiense DK69</name>
    <dbReference type="NCBI Taxonomy" id="1107311"/>
    <lineage>
        <taxon>Bacteria</taxon>
        <taxon>Pseudomonadati</taxon>
        <taxon>Bacteroidota</taxon>
        <taxon>Flavobacteriia</taxon>
        <taxon>Flavobacteriales</taxon>
        <taxon>Flavobacteriaceae</taxon>
        <taxon>Flavobacterium</taxon>
    </lineage>
</organism>
<protein>
    <submittedName>
        <fullName evidence="1">Uncharacterized protein</fullName>
    </submittedName>
</protein>
<dbReference type="Proteomes" id="UP000030149">
    <property type="component" value="Unassembled WGS sequence"/>
</dbReference>
<proteinExistence type="predicted"/>
<dbReference type="eggNOG" id="ENOG5030RZS">
    <property type="taxonomic scope" value="Bacteria"/>
</dbReference>
<reference evidence="2" key="1">
    <citation type="submission" date="2013-09" db="EMBL/GenBank/DDBJ databases">
        <authorList>
            <person name="Zeng Z."/>
            <person name="Chen C."/>
        </authorList>
    </citation>
    <scope>NUCLEOTIDE SEQUENCE [LARGE SCALE GENOMIC DNA]</scope>
    <source>
        <strain evidence="2">DK69</strain>
    </source>
</reference>
<reference evidence="1 2" key="2">
    <citation type="journal article" date="2015" name="Stand. Genomic Sci.">
        <title>High quality draft genomic sequence of Flavobacterium enshiense DK69(T) and comparison among Flavobacterium genomes.</title>
        <authorList>
            <person name="Zeng Z."/>
            <person name="Chen C."/>
            <person name="Du H."/>
            <person name="Wang G."/>
            <person name="Li M."/>
        </authorList>
    </citation>
    <scope>NUCLEOTIDE SEQUENCE [LARGE SCALE GENOMIC DNA]</scope>
    <source>
        <strain evidence="1 2">DK69</strain>
    </source>
</reference>
<dbReference type="EMBL" id="JRLZ01000016">
    <property type="protein sequence ID" value="KGO94544.1"/>
    <property type="molecule type" value="Genomic_DNA"/>
</dbReference>
<sequence>MFVSGKRGLPLAAMQQLGVVLKHLKEKKGVCKESQAIAKAEKQLVQEKLQCDYRDVQIKLYKVAKQISTIENIRNESFAALEVAAFLEQEKEYHNKNTLIRSIQLRATNTLKKHNLYVLEALQLKKENLEALKISLEQKMNK</sequence>